<keyword evidence="2" id="KW-1185">Reference proteome</keyword>
<gene>
    <name evidence="1" type="primary">24</name>
    <name evidence="1" type="ORF">SEA_PUPPER_24</name>
</gene>
<reference evidence="1 2" key="1">
    <citation type="submission" date="2019-05" db="EMBL/GenBank/DDBJ databases">
        <authorList>
            <person name="Pope W.H."/>
            <person name="Garlena R.A."/>
            <person name="Russell D.A."/>
            <person name="Jacobs-Sera D."/>
            <person name="Hatfull G.F."/>
        </authorList>
    </citation>
    <scope>NUCLEOTIDE SEQUENCE [LARGE SCALE GENOMIC DNA]</scope>
</reference>
<evidence type="ECO:0000313" key="2">
    <source>
        <dbReference type="Proteomes" id="UP000318375"/>
    </source>
</evidence>
<organism evidence="1 2">
    <name type="scientific">Gordonia phage Pupper</name>
    <dbReference type="NCBI Taxonomy" id="2571249"/>
    <lineage>
        <taxon>Viruses</taxon>
        <taxon>Duplodnaviria</taxon>
        <taxon>Heunggongvirae</taxon>
        <taxon>Uroviricota</taxon>
        <taxon>Caudoviricetes</taxon>
        <taxon>Puppervirus</taxon>
        <taxon>Puppervirus Pupper</taxon>
    </lineage>
</organism>
<dbReference type="EMBL" id="MK977695">
    <property type="protein sequence ID" value="QDF18511.1"/>
    <property type="molecule type" value="Genomic_DNA"/>
</dbReference>
<dbReference type="GeneID" id="64766042"/>
<sequence>MADIDRVRMGAQRSGWKDTLSDAAHQSVWTFEREGTVITVTMTSSYSAFGSSRIHSADIVGGPRDIIAEHIRPGEADKGSKILKWMERPRVSALAAVYDVEDVEPIGVLAVESLSWINYGWGDGPTFVGPAAAEDALEDETNKLLTFTRLTHGWMYRLGGKSIVDWPELVRRFGPVRVTEMKNKETN</sequence>
<dbReference type="KEGG" id="vg:64766042"/>
<accession>A0A4Y6EM74</accession>
<dbReference type="Proteomes" id="UP000318375">
    <property type="component" value="Segment"/>
</dbReference>
<dbReference type="RefSeq" id="YP_010058813.1">
    <property type="nucleotide sequence ID" value="NC_054723.1"/>
</dbReference>
<proteinExistence type="predicted"/>
<evidence type="ECO:0000313" key="1">
    <source>
        <dbReference type="EMBL" id="QDF18511.1"/>
    </source>
</evidence>
<protein>
    <submittedName>
        <fullName evidence="1">Uncharacterized protein</fullName>
    </submittedName>
</protein>
<name>A0A4Y6EM74_9CAUD</name>